<keyword evidence="7" id="KW-0418">Kinase</keyword>
<dbReference type="CDD" id="cd00075">
    <property type="entry name" value="HATPase"/>
    <property type="match status" value="1"/>
</dbReference>
<evidence type="ECO:0000256" key="9">
    <source>
        <dbReference type="ARBA" id="ARBA00023012"/>
    </source>
</evidence>
<dbReference type="CDD" id="cd06225">
    <property type="entry name" value="HAMP"/>
    <property type="match status" value="1"/>
</dbReference>
<dbReference type="PANTHER" id="PTHR45436:SF5">
    <property type="entry name" value="SENSOR HISTIDINE KINASE TRCS"/>
    <property type="match status" value="1"/>
</dbReference>
<dbReference type="InterPro" id="IPR036890">
    <property type="entry name" value="HATPase_C_sf"/>
</dbReference>
<sequence length="460" mass="51520">MTIRTKITLLFTLLVIALLLLTAYSVYYLSSVQRKSVFKQRLSGRAHNAAQLFAILGDSSQSSLQRIDASNARFFTSKSIHIFSPEKKKLYAFNTSPTDDFTLTAATLDDISAHGELSFQIGKRDAFGEVASVIGGPYIIVVAAYDADGHQWLKDLRQILATSLVAGMALTMLVGYVFSRQLIRPISSIIEEVNNISSHNLSHRIDAGSGQDELFRLANTFNDLLNRLHESFTIQRRFISNASHELSTPLTSISSQLEVTLQKPRSQEEYRQVLESVQEDVQQMRQLTKSLLEIAKTGHHGSIELHEIRIDEVLIKITGAVQKLSADYQVLLRFEEFPEEEGRFLVFGNSDLLFSALGNIIENGCKYSTDHTSRVFLRFGENELIIEVLNNGDVIMQEEIEHIFLPFYRSPRSIEHKGFGLGLALAKRIIGLHRGQIEVSSDESSGTLFRITLPSAGKQV</sequence>
<dbReference type="Pfam" id="PF00672">
    <property type="entry name" value="HAMP"/>
    <property type="match status" value="1"/>
</dbReference>
<evidence type="ECO:0000259" key="11">
    <source>
        <dbReference type="PROSITE" id="PS50109"/>
    </source>
</evidence>
<comment type="caution">
    <text evidence="13">The sequence shown here is derived from an EMBL/GenBank/DDBJ whole genome shotgun (WGS) entry which is preliminary data.</text>
</comment>
<dbReference type="InterPro" id="IPR050428">
    <property type="entry name" value="TCS_sensor_his_kinase"/>
</dbReference>
<evidence type="ECO:0000256" key="2">
    <source>
        <dbReference type="ARBA" id="ARBA00004370"/>
    </source>
</evidence>
<evidence type="ECO:0000256" key="7">
    <source>
        <dbReference type="ARBA" id="ARBA00022777"/>
    </source>
</evidence>
<dbReference type="GO" id="GO:0000155">
    <property type="term" value="F:phosphorelay sensor kinase activity"/>
    <property type="evidence" value="ECO:0007669"/>
    <property type="project" value="InterPro"/>
</dbReference>
<dbReference type="FunFam" id="1.10.287.130:FF:000001">
    <property type="entry name" value="Two-component sensor histidine kinase"/>
    <property type="match status" value="1"/>
</dbReference>
<reference evidence="13 14" key="1">
    <citation type="submission" date="2014-11" db="EMBL/GenBank/DDBJ databases">
        <title>Genome sequence of Flavihumibacter solisilvae 3-3.</title>
        <authorList>
            <person name="Zhou G."/>
            <person name="Li M."/>
            <person name="Wang G."/>
        </authorList>
    </citation>
    <scope>NUCLEOTIDE SEQUENCE [LARGE SCALE GENOMIC DNA]</scope>
    <source>
        <strain evidence="13 14">3-3</strain>
    </source>
</reference>
<comment type="subcellular location">
    <subcellularLocation>
        <location evidence="2">Membrane</location>
    </subcellularLocation>
</comment>
<keyword evidence="5" id="KW-0808">Transferase</keyword>
<accession>A0A0C1L8A4</accession>
<dbReference type="PANTHER" id="PTHR45436">
    <property type="entry name" value="SENSOR HISTIDINE KINASE YKOH"/>
    <property type="match status" value="1"/>
</dbReference>
<evidence type="ECO:0000256" key="1">
    <source>
        <dbReference type="ARBA" id="ARBA00000085"/>
    </source>
</evidence>
<dbReference type="SMART" id="SM00387">
    <property type="entry name" value="HATPase_c"/>
    <property type="match status" value="1"/>
</dbReference>
<evidence type="ECO:0000256" key="6">
    <source>
        <dbReference type="ARBA" id="ARBA00022692"/>
    </source>
</evidence>
<dbReference type="InterPro" id="IPR004358">
    <property type="entry name" value="Sig_transdc_His_kin-like_C"/>
</dbReference>
<dbReference type="SMART" id="SM00304">
    <property type="entry name" value="HAMP"/>
    <property type="match status" value="1"/>
</dbReference>
<dbReference type="SMART" id="SM00388">
    <property type="entry name" value="HisKA"/>
    <property type="match status" value="1"/>
</dbReference>
<evidence type="ECO:0000256" key="10">
    <source>
        <dbReference type="ARBA" id="ARBA00023136"/>
    </source>
</evidence>
<evidence type="ECO:0000256" key="3">
    <source>
        <dbReference type="ARBA" id="ARBA00012438"/>
    </source>
</evidence>
<dbReference type="AlphaFoldDB" id="A0A0C1L8A4"/>
<dbReference type="PROSITE" id="PS50109">
    <property type="entry name" value="HIS_KIN"/>
    <property type="match status" value="1"/>
</dbReference>
<dbReference type="SUPFAM" id="SSF47384">
    <property type="entry name" value="Homodimeric domain of signal transducing histidine kinase"/>
    <property type="match status" value="1"/>
</dbReference>
<gene>
    <name evidence="13" type="ORF">OI18_01115</name>
</gene>
<dbReference type="SUPFAM" id="SSF158472">
    <property type="entry name" value="HAMP domain-like"/>
    <property type="match status" value="1"/>
</dbReference>
<proteinExistence type="predicted"/>
<dbReference type="Gene3D" id="3.30.565.10">
    <property type="entry name" value="Histidine kinase-like ATPase, C-terminal domain"/>
    <property type="match status" value="1"/>
</dbReference>
<dbReference type="Pfam" id="PF02518">
    <property type="entry name" value="HATPase_c"/>
    <property type="match status" value="1"/>
</dbReference>
<evidence type="ECO:0000259" key="12">
    <source>
        <dbReference type="PROSITE" id="PS50885"/>
    </source>
</evidence>
<keyword evidence="6" id="KW-0812">Transmembrane</keyword>
<dbReference type="OrthoDB" id="594725at2"/>
<name>A0A0C1L8A4_9BACT</name>
<comment type="catalytic activity">
    <reaction evidence="1">
        <text>ATP + protein L-histidine = ADP + protein N-phospho-L-histidine.</text>
        <dbReference type="EC" id="2.7.13.3"/>
    </reaction>
</comment>
<dbReference type="InterPro" id="IPR036097">
    <property type="entry name" value="HisK_dim/P_sf"/>
</dbReference>
<keyword evidence="10" id="KW-0472">Membrane</keyword>
<dbReference type="EC" id="2.7.13.3" evidence="3"/>
<evidence type="ECO:0000313" key="14">
    <source>
        <dbReference type="Proteomes" id="UP000031408"/>
    </source>
</evidence>
<dbReference type="PROSITE" id="PS50885">
    <property type="entry name" value="HAMP"/>
    <property type="match status" value="1"/>
</dbReference>
<dbReference type="Gene3D" id="1.10.287.130">
    <property type="match status" value="1"/>
</dbReference>
<evidence type="ECO:0000256" key="8">
    <source>
        <dbReference type="ARBA" id="ARBA00022989"/>
    </source>
</evidence>
<keyword evidence="14" id="KW-1185">Reference proteome</keyword>
<dbReference type="InterPro" id="IPR003594">
    <property type="entry name" value="HATPase_dom"/>
</dbReference>
<evidence type="ECO:0000256" key="4">
    <source>
        <dbReference type="ARBA" id="ARBA00022553"/>
    </source>
</evidence>
<protein>
    <recommendedName>
        <fullName evidence="3">histidine kinase</fullName>
        <ecNumber evidence="3">2.7.13.3</ecNumber>
    </recommendedName>
</protein>
<keyword evidence="9" id="KW-0902">Two-component regulatory system</keyword>
<keyword evidence="4" id="KW-0597">Phosphoprotein</keyword>
<evidence type="ECO:0000313" key="13">
    <source>
        <dbReference type="EMBL" id="KIC96382.1"/>
    </source>
</evidence>
<dbReference type="EMBL" id="JSVC01000001">
    <property type="protein sequence ID" value="KIC96382.1"/>
    <property type="molecule type" value="Genomic_DNA"/>
</dbReference>
<dbReference type="InterPro" id="IPR003660">
    <property type="entry name" value="HAMP_dom"/>
</dbReference>
<dbReference type="SUPFAM" id="SSF55874">
    <property type="entry name" value="ATPase domain of HSP90 chaperone/DNA topoisomerase II/histidine kinase"/>
    <property type="match status" value="1"/>
</dbReference>
<dbReference type="STRING" id="1349421.OI18_01115"/>
<dbReference type="RefSeq" id="WP_039136283.1">
    <property type="nucleotide sequence ID" value="NZ_JSVC01000001.1"/>
</dbReference>
<dbReference type="Gene3D" id="6.10.340.10">
    <property type="match status" value="1"/>
</dbReference>
<dbReference type="CDD" id="cd00082">
    <property type="entry name" value="HisKA"/>
    <property type="match status" value="1"/>
</dbReference>
<dbReference type="Proteomes" id="UP000031408">
    <property type="component" value="Unassembled WGS sequence"/>
</dbReference>
<organism evidence="13 14">
    <name type="scientific">Flavihumibacter solisilvae</name>
    <dbReference type="NCBI Taxonomy" id="1349421"/>
    <lineage>
        <taxon>Bacteria</taxon>
        <taxon>Pseudomonadati</taxon>
        <taxon>Bacteroidota</taxon>
        <taxon>Chitinophagia</taxon>
        <taxon>Chitinophagales</taxon>
        <taxon>Chitinophagaceae</taxon>
        <taxon>Flavihumibacter</taxon>
    </lineage>
</organism>
<dbReference type="InterPro" id="IPR005467">
    <property type="entry name" value="His_kinase_dom"/>
</dbReference>
<dbReference type="Pfam" id="PF00512">
    <property type="entry name" value="HisKA"/>
    <property type="match status" value="1"/>
</dbReference>
<feature type="domain" description="Histidine kinase" evidence="11">
    <location>
        <begin position="241"/>
        <end position="457"/>
    </location>
</feature>
<evidence type="ECO:0000256" key="5">
    <source>
        <dbReference type="ARBA" id="ARBA00022679"/>
    </source>
</evidence>
<dbReference type="GO" id="GO:0005886">
    <property type="term" value="C:plasma membrane"/>
    <property type="evidence" value="ECO:0007669"/>
    <property type="project" value="TreeGrafter"/>
</dbReference>
<keyword evidence="8" id="KW-1133">Transmembrane helix</keyword>
<dbReference type="PRINTS" id="PR00344">
    <property type="entry name" value="BCTRLSENSOR"/>
</dbReference>
<dbReference type="InterPro" id="IPR003661">
    <property type="entry name" value="HisK_dim/P_dom"/>
</dbReference>
<feature type="domain" description="HAMP" evidence="12">
    <location>
        <begin position="180"/>
        <end position="233"/>
    </location>
</feature>